<feature type="region of interest" description="Disordered" evidence="1">
    <location>
        <begin position="22"/>
        <end position="71"/>
    </location>
</feature>
<evidence type="ECO:0000256" key="2">
    <source>
        <dbReference type="SAM" id="SignalP"/>
    </source>
</evidence>
<protein>
    <submittedName>
        <fullName evidence="4">Uncharacterized protein</fullName>
    </submittedName>
</protein>
<feature type="chain" id="PRO_5037702332" evidence="2">
    <location>
        <begin position="19"/>
        <end position="71"/>
    </location>
</feature>
<proteinExistence type="predicted"/>
<dbReference type="AlphaFoldDB" id="A0A914E8S6"/>
<accession>A0A914E8S6</accession>
<dbReference type="Proteomes" id="UP000887540">
    <property type="component" value="Unplaced"/>
</dbReference>
<dbReference type="WBParaSite" id="ACRNAN_scaffold617.g9943.t1">
    <property type="protein sequence ID" value="ACRNAN_scaffold617.g9943.t1"/>
    <property type="gene ID" value="ACRNAN_scaffold617.g9943"/>
</dbReference>
<name>A0A914E8S6_9BILA</name>
<keyword evidence="2" id="KW-0732">Signal</keyword>
<sequence length="71" mass="7238">MKLLSIIVLLVIVAIALAQTDSTKAPKHHGLGGAHKNGTHKGGHGGRGQKKHGHKKHGSTAVPVVVAAGTR</sequence>
<feature type="compositionally biased region" description="Basic residues" evidence="1">
    <location>
        <begin position="37"/>
        <end position="58"/>
    </location>
</feature>
<keyword evidence="3" id="KW-1185">Reference proteome</keyword>
<evidence type="ECO:0000313" key="4">
    <source>
        <dbReference type="WBParaSite" id="ACRNAN_scaffold617.g9943.t1"/>
    </source>
</evidence>
<evidence type="ECO:0000313" key="3">
    <source>
        <dbReference type="Proteomes" id="UP000887540"/>
    </source>
</evidence>
<feature type="signal peptide" evidence="2">
    <location>
        <begin position="1"/>
        <end position="18"/>
    </location>
</feature>
<reference evidence="4" key="1">
    <citation type="submission" date="2022-11" db="UniProtKB">
        <authorList>
            <consortium name="WormBaseParasite"/>
        </authorList>
    </citation>
    <scope>IDENTIFICATION</scope>
</reference>
<evidence type="ECO:0000256" key="1">
    <source>
        <dbReference type="SAM" id="MobiDB-lite"/>
    </source>
</evidence>
<organism evidence="3 4">
    <name type="scientific">Acrobeloides nanus</name>
    <dbReference type="NCBI Taxonomy" id="290746"/>
    <lineage>
        <taxon>Eukaryota</taxon>
        <taxon>Metazoa</taxon>
        <taxon>Ecdysozoa</taxon>
        <taxon>Nematoda</taxon>
        <taxon>Chromadorea</taxon>
        <taxon>Rhabditida</taxon>
        <taxon>Tylenchina</taxon>
        <taxon>Cephalobomorpha</taxon>
        <taxon>Cephaloboidea</taxon>
        <taxon>Cephalobidae</taxon>
        <taxon>Acrobeloides</taxon>
    </lineage>
</organism>